<feature type="domain" description="BTB" evidence="5">
    <location>
        <begin position="148"/>
        <end position="213"/>
    </location>
</feature>
<keyword evidence="1" id="KW-0677">Repeat</keyword>
<evidence type="ECO:0000256" key="2">
    <source>
        <dbReference type="ARBA" id="ARBA00023043"/>
    </source>
</evidence>
<keyword evidence="2 3" id="KW-0040">ANK repeat</keyword>
<proteinExistence type="predicted"/>
<feature type="domain" description="BTB" evidence="5">
    <location>
        <begin position="350"/>
        <end position="408"/>
    </location>
</feature>
<evidence type="ECO:0000256" key="3">
    <source>
        <dbReference type="PROSITE-ProRule" id="PRU00023"/>
    </source>
</evidence>
<dbReference type="InterPro" id="IPR036770">
    <property type="entry name" value="Ankyrin_rpt-contain_sf"/>
</dbReference>
<dbReference type="InterPro" id="IPR011333">
    <property type="entry name" value="SKP1/BTB/POZ_sf"/>
</dbReference>
<reference evidence="6 7" key="1">
    <citation type="journal article" date="2025" name="Microbiol. Resour. Announc.">
        <title>Draft genome sequences for Neonectria magnoliae and Neonectria punicea, canker pathogens of Liriodendron tulipifera and Acer saccharum in West Virginia.</title>
        <authorList>
            <person name="Petronek H.M."/>
            <person name="Kasson M.T."/>
            <person name="Metheny A.M."/>
            <person name="Stauder C.M."/>
            <person name="Lovett B."/>
            <person name="Lynch S.C."/>
            <person name="Garnas J.R."/>
            <person name="Kasson L.R."/>
            <person name="Stajich J.E."/>
        </authorList>
    </citation>
    <scope>NUCLEOTIDE SEQUENCE [LARGE SCALE GENOMIC DNA]</scope>
    <source>
        <strain evidence="6 7">NRRL 64651</strain>
    </source>
</reference>
<accession>A0ABR1IJC3</accession>
<evidence type="ECO:0000256" key="4">
    <source>
        <dbReference type="SAM" id="MobiDB-lite"/>
    </source>
</evidence>
<comment type="caution">
    <text evidence="6">The sequence shown here is derived from an EMBL/GenBank/DDBJ whole genome shotgun (WGS) entry which is preliminary data.</text>
</comment>
<dbReference type="SUPFAM" id="SSF54695">
    <property type="entry name" value="POZ domain"/>
    <property type="match status" value="2"/>
</dbReference>
<dbReference type="PROSITE" id="PS50088">
    <property type="entry name" value="ANK_REPEAT"/>
    <property type="match status" value="1"/>
</dbReference>
<keyword evidence="7" id="KW-1185">Reference proteome</keyword>
<dbReference type="CDD" id="cd18186">
    <property type="entry name" value="BTB_POZ_ZBTB_KLHL-like"/>
    <property type="match status" value="1"/>
</dbReference>
<dbReference type="Pfam" id="PF13637">
    <property type="entry name" value="Ank_4"/>
    <property type="match status" value="1"/>
</dbReference>
<protein>
    <recommendedName>
        <fullName evidence="5">BTB domain-containing protein</fullName>
    </recommendedName>
</protein>
<dbReference type="PANTHER" id="PTHR46231:SF1">
    <property type="entry name" value="ANKYRIN REPEAT AND BTB_POZ DOMAIN-CONTAINING PROTEIN 1"/>
    <property type="match status" value="1"/>
</dbReference>
<dbReference type="InterPro" id="IPR000210">
    <property type="entry name" value="BTB/POZ_dom"/>
</dbReference>
<dbReference type="PROSITE" id="PS50297">
    <property type="entry name" value="ANK_REP_REGION"/>
    <property type="match status" value="1"/>
</dbReference>
<dbReference type="Gene3D" id="3.30.710.10">
    <property type="entry name" value="Potassium Channel Kv1.1, Chain A"/>
    <property type="match status" value="2"/>
</dbReference>
<dbReference type="InterPro" id="IPR002110">
    <property type="entry name" value="Ankyrin_rpt"/>
</dbReference>
<evidence type="ECO:0000259" key="5">
    <source>
        <dbReference type="PROSITE" id="PS50097"/>
    </source>
</evidence>
<feature type="compositionally biased region" description="Polar residues" evidence="4">
    <location>
        <begin position="456"/>
        <end position="466"/>
    </location>
</feature>
<organism evidence="6 7">
    <name type="scientific">Neonectria magnoliae</name>
    <dbReference type="NCBI Taxonomy" id="2732573"/>
    <lineage>
        <taxon>Eukaryota</taxon>
        <taxon>Fungi</taxon>
        <taxon>Dikarya</taxon>
        <taxon>Ascomycota</taxon>
        <taxon>Pezizomycotina</taxon>
        <taxon>Sordariomycetes</taxon>
        <taxon>Hypocreomycetidae</taxon>
        <taxon>Hypocreales</taxon>
        <taxon>Nectriaceae</taxon>
        <taxon>Neonectria</taxon>
    </lineage>
</organism>
<dbReference type="CDD" id="cd18497">
    <property type="entry name" value="BACK_ABTB1_BPOZ"/>
    <property type="match status" value="1"/>
</dbReference>
<dbReference type="PROSITE" id="PS50097">
    <property type="entry name" value="BTB"/>
    <property type="match status" value="2"/>
</dbReference>
<evidence type="ECO:0000313" key="6">
    <source>
        <dbReference type="EMBL" id="KAK7433225.1"/>
    </source>
</evidence>
<dbReference type="EMBL" id="JAZAVK010000001">
    <property type="protein sequence ID" value="KAK7433225.1"/>
    <property type="molecule type" value="Genomic_DNA"/>
</dbReference>
<name>A0ABR1IJC3_9HYPO</name>
<dbReference type="InterPro" id="IPR044515">
    <property type="entry name" value="ABTB1"/>
</dbReference>
<evidence type="ECO:0000313" key="7">
    <source>
        <dbReference type="Proteomes" id="UP001498421"/>
    </source>
</evidence>
<feature type="repeat" description="ANK" evidence="3">
    <location>
        <begin position="67"/>
        <end position="92"/>
    </location>
</feature>
<dbReference type="Proteomes" id="UP001498421">
    <property type="component" value="Unassembled WGS sequence"/>
</dbReference>
<dbReference type="SMART" id="SM00248">
    <property type="entry name" value="ANK"/>
    <property type="match status" value="2"/>
</dbReference>
<dbReference type="SUPFAM" id="SSF48403">
    <property type="entry name" value="Ankyrin repeat"/>
    <property type="match status" value="1"/>
</dbReference>
<evidence type="ECO:0000256" key="1">
    <source>
        <dbReference type="ARBA" id="ARBA00022737"/>
    </source>
</evidence>
<dbReference type="SMART" id="SM00225">
    <property type="entry name" value="BTB"/>
    <property type="match status" value="2"/>
</dbReference>
<dbReference type="Gene3D" id="1.25.40.20">
    <property type="entry name" value="Ankyrin repeat-containing domain"/>
    <property type="match status" value="1"/>
</dbReference>
<dbReference type="Pfam" id="PF00651">
    <property type="entry name" value="BTB"/>
    <property type="match status" value="2"/>
</dbReference>
<gene>
    <name evidence="6" type="ORF">QQZ08_000160</name>
</gene>
<sequence length="654" mass="73253">MVLRKDELEGALAQEAILIKSGVLRDENPLDDSPEFHEFLTACRHGDLRTCQELISRGVNINGKDRFDYTPLIIASLCGHYELVQLLLESGALAERNTFQGERCIYNALNDRIRNLLLQYDFSKSSDPYVYWTAHISTLLGRTAPRTSDVAVVAGDRSFELHKFLLASRSPYFHRKLAAAPAAATLRLADAVPPEAFQVVLRYLYLGEVPRDLAPPGTASAEEDILKGLDKISKQLEVEQLWEAILAGPDRRLARQRYQDEVERARGQLEAFFRRSVRGHKMVVDTDRVRDVKWQYGNAMFADVLLRADEPSDNIDDDAGLPIAATAPSIPIGPAGGHAEPSKTRKSVLYPAHRAMLIRSEYFEKMFSGGYVESQRADHLRIITVDCTPAVLEIILAFLYTETAACPLEHALDLLYAADMLFLDNLKTKAAVAISTLGSGTSNVLVDRTHTHEVTSGDTQATNGNNEETKEQVEMEPINIYDVIHAAWDLRVQRLEEFAARYLAYRLEDYIDEPDFQDLINESAQRLRSREETDTIELLDDIRYYLSDRFRLRFEDAGLDEMMDEEGEIDAQLAATLAEQATLTDGDTPSAVPEANGTSYGVDTQRDAVDTKKADVVRTLDGEVVEDEFASDAINYQILLGKIDAMLDRLKLDA</sequence>
<feature type="region of interest" description="Disordered" evidence="4">
    <location>
        <begin position="452"/>
        <end position="471"/>
    </location>
</feature>
<dbReference type="PANTHER" id="PTHR46231">
    <property type="entry name" value="ANKYRIN REPEAT AND BTB/POZ DOMAIN-CONTAINING PROTEIN 1"/>
    <property type="match status" value="1"/>
</dbReference>